<keyword evidence="11" id="KW-1185">Reference proteome</keyword>
<dbReference type="Gene3D" id="2.40.30.170">
    <property type="match status" value="1"/>
</dbReference>
<feature type="domain" description="Multidrug resistance protein MdtA-like alpha-helical hairpin" evidence="6">
    <location>
        <begin position="105"/>
        <end position="173"/>
    </location>
</feature>
<feature type="compositionally biased region" description="Low complexity" evidence="4">
    <location>
        <begin position="372"/>
        <end position="407"/>
    </location>
</feature>
<dbReference type="InterPro" id="IPR058627">
    <property type="entry name" value="MdtA-like_C"/>
</dbReference>
<feature type="chain" id="PRO_5046183447" evidence="5">
    <location>
        <begin position="24"/>
        <end position="407"/>
    </location>
</feature>
<accession>A0ABM8UEV5</accession>
<keyword evidence="5" id="KW-0732">Signal</keyword>
<dbReference type="RefSeq" id="WP_215220144.1">
    <property type="nucleotide sequence ID" value="NZ_OU015430.1"/>
</dbReference>
<sequence>MTPTHRLTGRTLLLPLALTIALAACSGDPAPAQPPAAQVTVVTLAASPVTLTRELPGRTAPFLVAEVRPQVSGIVERQLFKEGGLVNAGQPLYQLENAAYQADASSAQAALARAEASLKSAQLTAARSAELVKIDAVSRQDNENAVAALRQAEADVGVARAALQGRRVTLDYARINAPISGRIGKSSVTRGALVTANQATPLATIQQTDPMYVDLTQSSSELLALRRNLAAGTAQQADLPVKILLEDGSEYAYDGRLAFSEVTVDPSTGSYLLRVQVPNPDHLLLPGMYVRAVVGAAVRQEGLLVPQKGITRDAKGNATAMVVGEDGAVEPRAVTVSRTVGDQWLVEGGLVAGDRVIVEGLQKIQPGMPVQATEAGATDASAADSDPAEAPAAPDAADAGTDADASK</sequence>
<gene>
    <name evidence="10" type="primary">mdtE</name>
    <name evidence="10" type="ORF">LYB30171_01221</name>
</gene>
<dbReference type="PANTHER" id="PTHR30158">
    <property type="entry name" value="ACRA/E-RELATED COMPONENT OF DRUG EFFLUX TRANSPORTER"/>
    <property type="match status" value="1"/>
</dbReference>
<dbReference type="Gene3D" id="1.10.287.470">
    <property type="entry name" value="Helix hairpin bin"/>
    <property type="match status" value="1"/>
</dbReference>
<dbReference type="PROSITE" id="PS51257">
    <property type="entry name" value="PROKAR_LIPOPROTEIN"/>
    <property type="match status" value="1"/>
</dbReference>
<dbReference type="PANTHER" id="PTHR30158:SF3">
    <property type="entry name" value="MULTIDRUG EFFLUX PUMP SUBUNIT ACRA-RELATED"/>
    <property type="match status" value="1"/>
</dbReference>
<evidence type="ECO:0000259" key="6">
    <source>
        <dbReference type="Pfam" id="PF25876"/>
    </source>
</evidence>
<organism evidence="10 11">
    <name type="scientific">Novilysobacter luteus</name>
    <dbReference type="NCBI Taxonomy" id="2822368"/>
    <lineage>
        <taxon>Bacteria</taxon>
        <taxon>Pseudomonadati</taxon>
        <taxon>Pseudomonadota</taxon>
        <taxon>Gammaproteobacteria</taxon>
        <taxon>Lysobacterales</taxon>
        <taxon>Lysobacteraceae</taxon>
        <taxon>Novilysobacter</taxon>
    </lineage>
</organism>
<dbReference type="InterPro" id="IPR058625">
    <property type="entry name" value="MdtA-like_BSH"/>
</dbReference>
<evidence type="ECO:0000256" key="2">
    <source>
        <dbReference type="ARBA" id="ARBA00009477"/>
    </source>
</evidence>
<keyword evidence="3" id="KW-0175">Coiled coil</keyword>
<feature type="signal peptide" evidence="5">
    <location>
        <begin position="1"/>
        <end position="23"/>
    </location>
</feature>
<evidence type="ECO:0000259" key="9">
    <source>
        <dbReference type="Pfam" id="PF25967"/>
    </source>
</evidence>
<dbReference type="Gene3D" id="2.40.50.100">
    <property type="match status" value="1"/>
</dbReference>
<feature type="domain" description="Multidrug resistance protein MdtA-like barrel-sandwich hybrid" evidence="7">
    <location>
        <begin position="64"/>
        <end position="206"/>
    </location>
</feature>
<protein>
    <submittedName>
        <fullName evidence="10">Multidrug resistance protein MdtE</fullName>
    </submittedName>
</protein>
<reference evidence="10 11" key="1">
    <citation type="submission" date="2021-04" db="EMBL/GenBank/DDBJ databases">
        <authorList>
            <person name="Rodrigo-Torres L."/>
            <person name="Arahal R. D."/>
            <person name="Lucena T."/>
        </authorList>
    </citation>
    <scope>NUCLEOTIDE SEQUENCE [LARGE SCALE GENOMIC DNA]</scope>
    <source>
        <strain evidence="10 11">CECT 30171</strain>
    </source>
</reference>
<dbReference type="InterPro" id="IPR006143">
    <property type="entry name" value="RND_pump_MFP"/>
</dbReference>
<dbReference type="InterPro" id="IPR058626">
    <property type="entry name" value="MdtA-like_b-barrel"/>
</dbReference>
<dbReference type="Pfam" id="PF25876">
    <property type="entry name" value="HH_MFP_RND"/>
    <property type="match status" value="1"/>
</dbReference>
<name>A0ABM8UEV5_9GAMM</name>
<comment type="subcellular location">
    <subcellularLocation>
        <location evidence="1">Cell inner membrane</location>
        <topology evidence="1">Lipid-anchor</topology>
    </subcellularLocation>
</comment>
<feature type="coiled-coil region" evidence="3">
    <location>
        <begin position="97"/>
        <end position="124"/>
    </location>
</feature>
<dbReference type="Gene3D" id="2.40.420.20">
    <property type="match status" value="1"/>
</dbReference>
<feature type="region of interest" description="Disordered" evidence="4">
    <location>
        <begin position="370"/>
        <end position="407"/>
    </location>
</feature>
<dbReference type="Pfam" id="PF25944">
    <property type="entry name" value="Beta-barrel_RND"/>
    <property type="match status" value="1"/>
</dbReference>
<dbReference type="Proteomes" id="UP000680116">
    <property type="component" value="Chromosome"/>
</dbReference>
<dbReference type="InterPro" id="IPR058624">
    <property type="entry name" value="MdtA-like_HH"/>
</dbReference>
<evidence type="ECO:0000256" key="1">
    <source>
        <dbReference type="ARBA" id="ARBA00004519"/>
    </source>
</evidence>
<feature type="domain" description="Multidrug resistance protein MdtA-like C-terminal permuted SH3" evidence="9">
    <location>
        <begin position="303"/>
        <end position="363"/>
    </location>
</feature>
<evidence type="ECO:0000256" key="5">
    <source>
        <dbReference type="SAM" id="SignalP"/>
    </source>
</evidence>
<dbReference type="SUPFAM" id="SSF111369">
    <property type="entry name" value="HlyD-like secretion proteins"/>
    <property type="match status" value="1"/>
</dbReference>
<comment type="similarity">
    <text evidence="2">Belongs to the membrane fusion protein (MFP) (TC 8.A.1) family.</text>
</comment>
<feature type="domain" description="Multidrug resistance protein MdtA-like beta-barrel" evidence="8">
    <location>
        <begin position="210"/>
        <end position="294"/>
    </location>
</feature>
<evidence type="ECO:0000313" key="11">
    <source>
        <dbReference type="Proteomes" id="UP000680116"/>
    </source>
</evidence>
<dbReference type="Pfam" id="PF25917">
    <property type="entry name" value="BSH_RND"/>
    <property type="match status" value="1"/>
</dbReference>
<dbReference type="Pfam" id="PF25967">
    <property type="entry name" value="RND-MFP_C"/>
    <property type="match status" value="1"/>
</dbReference>
<evidence type="ECO:0000256" key="3">
    <source>
        <dbReference type="SAM" id="Coils"/>
    </source>
</evidence>
<dbReference type="EMBL" id="OU015430">
    <property type="protein sequence ID" value="CAG4972495.1"/>
    <property type="molecule type" value="Genomic_DNA"/>
</dbReference>
<evidence type="ECO:0000259" key="8">
    <source>
        <dbReference type="Pfam" id="PF25944"/>
    </source>
</evidence>
<evidence type="ECO:0000259" key="7">
    <source>
        <dbReference type="Pfam" id="PF25917"/>
    </source>
</evidence>
<dbReference type="NCBIfam" id="TIGR01730">
    <property type="entry name" value="RND_mfp"/>
    <property type="match status" value="1"/>
</dbReference>
<evidence type="ECO:0000256" key="4">
    <source>
        <dbReference type="SAM" id="MobiDB-lite"/>
    </source>
</evidence>
<proteinExistence type="inferred from homology"/>
<evidence type="ECO:0000313" key="10">
    <source>
        <dbReference type="EMBL" id="CAG4972495.1"/>
    </source>
</evidence>